<dbReference type="Proteomes" id="UP001604277">
    <property type="component" value="Unassembled WGS sequence"/>
</dbReference>
<name>A0ABD1S026_9LAMI</name>
<gene>
    <name evidence="1" type="ORF">Fot_37830</name>
</gene>
<sequence length="167" mass="18869">MQTDDGTRGEEFPEYMWAVSFVSLSSDSSSDPTKEAETGGFVVIECQKKICLGIDSDDVDFVSKVNIAKNHEEELKKNELMRVGVKSVSAKQSHGFNFKREDDGDSDDCVVLSEGNNAKQVDRRQGKFIQLFDDKSEEIKILDDRVDDFILSGLKGTYRFTHQKKNE</sequence>
<reference evidence="2" key="1">
    <citation type="submission" date="2024-07" db="EMBL/GenBank/DDBJ databases">
        <title>Two chromosome-level genome assemblies of Korean endemic species Abeliophyllum distichum and Forsythia ovata (Oleaceae).</title>
        <authorList>
            <person name="Jang H."/>
        </authorList>
    </citation>
    <scope>NUCLEOTIDE SEQUENCE [LARGE SCALE GENOMIC DNA]</scope>
</reference>
<comment type="caution">
    <text evidence="1">The sequence shown here is derived from an EMBL/GenBank/DDBJ whole genome shotgun (WGS) entry which is preliminary data.</text>
</comment>
<dbReference type="EMBL" id="JBFOLJ010000011">
    <property type="protein sequence ID" value="KAL2494073.1"/>
    <property type="molecule type" value="Genomic_DNA"/>
</dbReference>
<evidence type="ECO:0000313" key="1">
    <source>
        <dbReference type="EMBL" id="KAL2494073.1"/>
    </source>
</evidence>
<protein>
    <submittedName>
        <fullName evidence="1">Protein CHROMATIN REMODELING 24</fullName>
    </submittedName>
</protein>
<accession>A0ABD1S026</accession>
<organism evidence="1 2">
    <name type="scientific">Forsythia ovata</name>
    <dbReference type="NCBI Taxonomy" id="205694"/>
    <lineage>
        <taxon>Eukaryota</taxon>
        <taxon>Viridiplantae</taxon>
        <taxon>Streptophyta</taxon>
        <taxon>Embryophyta</taxon>
        <taxon>Tracheophyta</taxon>
        <taxon>Spermatophyta</taxon>
        <taxon>Magnoliopsida</taxon>
        <taxon>eudicotyledons</taxon>
        <taxon>Gunneridae</taxon>
        <taxon>Pentapetalae</taxon>
        <taxon>asterids</taxon>
        <taxon>lamiids</taxon>
        <taxon>Lamiales</taxon>
        <taxon>Oleaceae</taxon>
        <taxon>Forsythieae</taxon>
        <taxon>Forsythia</taxon>
    </lineage>
</organism>
<evidence type="ECO:0000313" key="2">
    <source>
        <dbReference type="Proteomes" id="UP001604277"/>
    </source>
</evidence>
<dbReference type="AlphaFoldDB" id="A0ABD1S026"/>
<proteinExistence type="predicted"/>
<keyword evidence="2" id="KW-1185">Reference proteome</keyword>